<evidence type="ECO:0000256" key="1">
    <source>
        <dbReference type="SAM" id="Phobius"/>
    </source>
</evidence>
<dbReference type="AlphaFoldDB" id="A0A1Z4JLY6"/>
<evidence type="ECO:0000313" key="2">
    <source>
        <dbReference type="EMBL" id="BAY57774.1"/>
    </source>
</evidence>
<proteinExistence type="predicted"/>
<evidence type="ECO:0000313" key="3">
    <source>
        <dbReference type="Proteomes" id="UP000217895"/>
    </source>
</evidence>
<keyword evidence="1" id="KW-0812">Transmembrane</keyword>
<accession>A0A1Z4JLY6</accession>
<evidence type="ECO:0008006" key="4">
    <source>
        <dbReference type="Google" id="ProtNLM"/>
    </source>
</evidence>
<keyword evidence="3" id="KW-1185">Reference proteome</keyword>
<keyword evidence="1" id="KW-0472">Membrane</keyword>
<organism evidence="2 3">
    <name type="scientific">Leptolyngbya boryana NIES-2135</name>
    <dbReference type="NCBI Taxonomy" id="1973484"/>
    <lineage>
        <taxon>Bacteria</taxon>
        <taxon>Bacillati</taxon>
        <taxon>Cyanobacteriota</taxon>
        <taxon>Cyanophyceae</taxon>
        <taxon>Leptolyngbyales</taxon>
        <taxon>Leptolyngbyaceae</taxon>
        <taxon>Leptolyngbya group</taxon>
        <taxon>Leptolyngbya</taxon>
    </lineage>
</organism>
<dbReference type="Proteomes" id="UP000217895">
    <property type="component" value="Chromosome"/>
</dbReference>
<keyword evidence="1" id="KW-1133">Transmembrane helix</keyword>
<reference evidence="2 3" key="1">
    <citation type="submission" date="2017-06" db="EMBL/GenBank/DDBJ databases">
        <title>Genome sequencing of cyanobaciteial culture collection at National Institute for Environmental Studies (NIES).</title>
        <authorList>
            <person name="Hirose Y."/>
            <person name="Shimura Y."/>
            <person name="Fujisawa T."/>
            <person name="Nakamura Y."/>
            <person name="Kawachi M."/>
        </authorList>
    </citation>
    <scope>NUCLEOTIDE SEQUENCE [LARGE SCALE GENOMIC DNA]</scope>
    <source>
        <strain evidence="2 3">NIES-2135</strain>
    </source>
</reference>
<feature type="transmembrane region" description="Helical" evidence="1">
    <location>
        <begin position="37"/>
        <end position="59"/>
    </location>
</feature>
<name>A0A1Z4JLY6_LEPBY</name>
<gene>
    <name evidence="2" type="ORF">NIES2135_46450</name>
</gene>
<protein>
    <recommendedName>
        <fullName evidence="4">Transposase</fullName>
    </recommendedName>
</protein>
<sequence>MQLQSRPTNRDADILAVIALEFGDYLEFFTPEQRREALLLISLTTYTGSIYLAANHFALSISTMSLPRKFGLLAGRLSRNGLLTLSIALAQSLKDYP</sequence>
<dbReference type="EMBL" id="AP018203">
    <property type="protein sequence ID" value="BAY57774.1"/>
    <property type="molecule type" value="Genomic_DNA"/>
</dbReference>